<evidence type="ECO:0000313" key="2">
    <source>
        <dbReference type="Proteomes" id="UP001631969"/>
    </source>
</evidence>
<keyword evidence="2" id="KW-1185">Reference proteome</keyword>
<protein>
    <submittedName>
        <fullName evidence="1">Helix-turn-helix transcriptional regulator</fullName>
    </submittedName>
</protein>
<sequence>MRMDRLLNMVALLANRRQMKAQELAEYFGVSVRTVYRDADTISLAGFPIVSYPGAGGGLGIAEGFRLDRTVLSEEELSSVLLALHSTSGLWPGETGSATLEKLKAVLAGACREEAGHTRLLEGMDSLHYDHTPWNCPGGYTEELGLLRQGIEACRLVRFRYFSAGGEAGERLVEPYTLVLKSGQWYLYAYCLLRQGFRLFRLSRMREPEVTAEQFRRRETEPESLPWNNHWPMEGSLVELKLRIPARLLPLTEEWFGGGMVRVEPAGVSGRMEADCGAAMPVPGRAAAGEFDEAGETGGQGVTGEPGAAEGSKVTGELGMVGQSEIAEESEMAGEPVIAEESDMAGVPEASGASGVCEGTEEELVATVRMPEDNRLIGFLLSFGELVEVLEPERIRRRLREAALAVAARHRDGPE</sequence>
<dbReference type="Proteomes" id="UP001631969">
    <property type="component" value="Unassembled WGS sequence"/>
</dbReference>
<reference evidence="1" key="1">
    <citation type="submission" date="2024-12" db="EMBL/GenBank/DDBJ databases">
        <authorList>
            <person name="Wu N."/>
        </authorList>
    </citation>
    <scope>NUCLEOTIDE SEQUENCE</scope>
    <source>
        <strain evidence="1">P15</strain>
    </source>
</reference>
<evidence type="ECO:0000313" key="1">
    <source>
        <dbReference type="EMBL" id="MFM9332434.1"/>
    </source>
</evidence>
<proteinExistence type="predicted"/>
<dbReference type="EMBL" id="JBJURJ010000030">
    <property type="protein sequence ID" value="MFM9332434.1"/>
    <property type="molecule type" value="Genomic_DNA"/>
</dbReference>
<accession>A0ACC7P5U5</accession>
<comment type="caution">
    <text evidence="1">The sequence shown here is derived from an EMBL/GenBank/DDBJ whole genome shotgun (WGS) entry which is preliminary data.</text>
</comment>
<organism evidence="1 2">
    <name type="scientific">Paenibacillus mesotrionivorans</name>
    <dbReference type="NCBI Taxonomy" id="3160968"/>
    <lineage>
        <taxon>Bacteria</taxon>
        <taxon>Bacillati</taxon>
        <taxon>Bacillota</taxon>
        <taxon>Bacilli</taxon>
        <taxon>Bacillales</taxon>
        <taxon>Paenibacillaceae</taxon>
        <taxon>Paenibacillus</taxon>
    </lineage>
</organism>
<name>A0ACC7P5U5_9BACL</name>
<gene>
    <name evidence="1" type="ORF">ACI1P1_29480</name>
</gene>